<dbReference type="PANTHER" id="PTHR11022:SF41">
    <property type="entry name" value="PEPTIDOGLYCAN-RECOGNITION PROTEIN LC-RELATED"/>
    <property type="match status" value="1"/>
</dbReference>
<proteinExistence type="predicted"/>
<accession>A0A5E8H4X1</accession>
<dbReference type="CDD" id="cd06583">
    <property type="entry name" value="PGRP"/>
    <property type="match status" value="1"/>
</dbReference>
<dbReference type="Gene3D" id="3.40.80.10">
    <property type="entry name" value="Peptidoglycan recognition protein-like"/>
    <property type="match status" value="1"/>
</dbReference>
<evidence type="ECO:0000313" key="3">
    <source>
        <dbReference type="Proteomes" id="UP000004703"/>
    </source>
</evidence>
<evidence type="ECO:0000259" key="1">
    <source>
        <dbReference type="SMART" id="SM00644"/>
    </source>
</evidence>
<dbReference type="GO" id="GO:0008745">
    <property type="term" value="F:N-acetylmuramoyl-L-alanine amidase activity"/>
    <property type="evidence" value="ECO:0007669"/>
    <property type="project" value="InterPro"/>
</dbReference>
<dbReference type="SUPFAM" id="SSF55846">
    <property type="entry name" value="N-acetylmuramoyl-L-alanine amidase-like"/>
    <property type="match status" value="1"/>
</dbReference>
<comment type="caution">
    <text evidence="2">The sequence shown here is derived from an EMBL/GenBank/DDBJ whole genome shotgun (WGS) entry which is preliminary data.</text>
</comment>
<reference evidence="2 3" key="2">
    <citation type="submission" date="2013-04" db="EMBL/GenBank/DDBJ databases">
        <authorList>
            <person name="Fiebig A."/>
            <person name="Pradella S."/>
            <person name="Wagner-Doebler I."/>
        </authorList>
    </citation>
    <scope>NUCLEOTIDE SEQUENCE [LARGE SCALE GENOMIC DNA]</scope>
    <source>
        <strain evidence="3">DSM 17067 / NCIMB 14079 / DFL-11</strain>
    </source>
</reference>
<dbReference type="PANTHER" id="PTHR11022">
    <property type="entry name" value="PEPTIDOGLYCAN RECOGNITION PROTEIN"/>
    <property type="match status" value="1"/>
</dbReference>
<dbReference type="EMBL" id="ACCU02000003">
    <property type="protein sequence ID" value="EEE46993.1"/>
    <property type="molecule type" value="Genomic_DNA"/>
</dbReference>
<organism evidence="2 3">
    <name type="scientific">Roseibium alexandrii (strain DSM 17067 / NCIMB 14079 / DFL-11)</name>
    <name type="common">Labrenzia alexandrii</name>
    <dbReference type="NCBI Taxonomy" id="244592"/>
    <lineage>
        <taxon>Bacteria</taxon>
        <taxon>Pseudomonadati</taxon>
        <taxon>Pseudomonadota</taxon>
        <taxon>Alphaproteobacteria</taxon>
        <taxon>Hyphomicrobiales</taxon>
        <taxon>Stappiaceae</taxon>
        <taxon>Roseibium</taxon>
    </lineage>
</organism>
<dbReference type="InterPro" id="IPR036505">
    <property type="entry name" value="Amidase/PGRP_sf"/>
</dbReference>
<dbReference type="InterPro" id="IPR002502">
    <property type="entry name" value="Amidase_domain"/>
</dbReference>
<dbReference type="Pfam" id="PF01510">
    <property type="entry name" value="Amidase_2"/>
    <property type="match status" value="1"/>
</dbReference>
<protein>
    <submittedName>
        <fullName evidence="2">Negative regulator of beta-lactamase expression</fullName>
    </submittedName>
</protein>
<name>A0A5E8H4X1_ROSAD</name>
<dbReference type="SMART" id="SM00644">
    <property type="entry name" value="Ami_2"/>
    <property type="match status" value="1"/>
</dbReference>
<evidence type="ECO:0000313" key="2">
    <source>
        <dbReference type="EMBL" id="EEE46993.1"/>
    </source>
</evidence>
<feature type="domain" description="N-acetylmuramoyl-L-alanine amidase" evidence="1">
    <location>
        <begin position="1"/>
        <end position="125"/>
    </location>
</feature>
<dbReference type="RefSeq" id="WP_008195923.1">
    <property type="nucleotide sequence ID" value="NZ_CM011002.1"/>
</dbReference>
<dbReference type="InterPro" id="IPR015510">
    <property type="entry name" value="PGRP"/>
</dbReference>
<dbReference type="AlphaFoldDB" id="A0A5E8H4X1"/>
<reference evidence="2 3" key="1">
    <citation type="submission" date="2008-01" db="EMBL/GenBank/DDBJ databases">
        <authorList>
            <person name="Wagner-Dobler I."/>
            <person name="Ferriera S."/>
            <person name="Johnson J."/>
            <person name="Kravitz S."/>
            <person name="Beeson K."/>
            <person name="Sutton G."/>
            <person name="Rogers Y.-H."/>
            <person name="Friedman R."/>
            <person name="Frazier M."/>
            <person name="Venter J.C."/>
        </authorList>
    </citation>
    <scope>NUCLEOTIDE SEQUENCE [LARGE SCALE GENOMIC DNA]</scope>
    <source>
        <strain evidence="3">DSM 17067 / NCIMB 14079 / DFL-11</strain>
    </source>
</reference>
<dbReference type="GO" id="GO:0009253">
    <property type="term" value="P:peptidoglycan catabolic process"/>
    <property type="evidence" value="ECO:0007669"/>
    <property type="project" value="InterPro"/>
</dbReference>
<dbReference type="Proteomes" id="UP000004703">
    <property type="component" value="Chromosome"/>
</dbReference>
<gene>
    <name evidence="2" type="ORF">SADFL11_4282</name>
</gene>
<sequence length="191" mass="21935">MYFVKPKRPVHTVWLHCSAVSRTTVTASEVDDWHLQRGWNGIGYHYFIQTGGLCEQGRPLERTGAHVKGHNTGSIGICLNGLHEGDFTEAQFDTLRGLCHQINEAYGGQIRFRGHREVAARLCPVFDYKSVLELDEHGRMGWEPEMKTEPTNELNVWPDPEQVEWFERSSNILGDLELLFDDLHEYVNRPS</sequence>